<dbReference type="EMBL" id="PDUD01000031">
    <property type="protein sequence ID" value="PHN03572.1"/>
    <property type="molecule type" value="Genomic_DNA"/>
</dbReference>
<sequence>MKKYTLDEVKDRFIGESGTAKRDQYETDLQLEVIGALIKTVRKERNLTQGQLGELIGVQKAQISKLENNAKNVSIGTIIRVFEALKAKVKLTVEISGEEVECM</sequence>
<gene>
    <name evidence="2" type="ORF">CRP01_26355</name>
</gene>
<dbReference type="GO" id="GO:0003677">
    <property type="term" value="F:DNA binding"/>
    <property type="evidence" value="ECO:0007669"/>
    <property type="project" value="InterPro"/>
</dbReference>
<dbReference type="SMART" id="SM00530">
    <property type="entry name" value="HTH_XRE"/>
    <property type="match status" value="1"/>
</dbReference>
<dbReference type="AlphaFoldDB" id="A0A2D0N4V8"/>
<organism evidence="2 3">
    <name type="scientific">Flavilitoribacter nigricans (strain ATCC 23147 / DSM 23189 / NBRC 102662 / NCIMB 1420 / SS-2)</name>
    <name type="common">Lewinella nigricans</name>
    <dbReference type="NCBI Taxonomy" id="1122177"/>
    <lineage>
        <taxon>Bacteria</taxon>
        <taxon>Pseudomonadati</taxon>
        <taxon>Bacteroidota</taxon>
        <taxon>Saprospiria</taxon>
        <taxon>Saprospirales</taxon>
        <taxon>Lewinellaceae</taxon>
        <taxon>Flavilitoribacter</taxon>
    </lineage>
</organism>
<dbReference type="CDD" id="cd00093">
    <property type="entry name" value="HTH_XRE"/>
    <property type="match status" value="1"/>
</dbReference>
<dbReference type="SUPFAM" id="SSF47413">
    <property type="entry name" value="lambda repressor-like DNA-binding domains"/>
    <property type="match status" value="1"/>
</dbReference>
<proteinExistence type="predicted"/>
<protein>
    <submittedName>
        <fullName evidence="2">Transcriptional regulator</fullName>
    </submittedName>
</protein>
<dbReference type="InterPro" id="IPR010982">
    <property type="entry name" value="Lambda_DNA-bd_dom_sf"/>
</dbReference>
<dbReference type="Pfam" id="PF01381">
    <property type="entry name" value="HTH_3"/>
    <property type="match status" value="1"/>
</dbReference>
<reference evidence="2 3" key="1">
    <citation type="submission" date="2017-10" db="EMBL/GenBank/DDBJ databases">
        <title>The draft genome sequence of Lewinella nigricans NBRC 102662.</title>
        <authorList>
            <person name="Wang K."/>
        </authorList>
    </citation>
    <scope>NUCLEOTIDE SEQUENCE [LARGE SCALE GENOMIC DNA]</scope>
    <source>
        <strain evidence="2 3">NBRC 102662</strain>
    </source>
</reference>
<evidence type="ECO:0000313" key="3">
    <source>
        <dbReference type="Proteomes" id="UP000223913"/>
    </source>
</evidence>
<dbReference type="OrthoDB" id="1041855at2"/>
<dbReference type="Proteomes" id="UP000223913">
    <property type="component" value="Unassembled WGS sequence"/>
</dbReference>
<comment type="caution">
    <text evidence="2">The sequence shown here is derived from an EMBL/GenBank/DDBJ whole genome shotgun (WGS) entry which is preliminary data.</text>
</comment>
<evidence type="ECO:0000259" key="1">
    <source>
        <dbReference type="PROSITE" id="PS50943"/>
    </source>
</evidence>
<keyword evidence="3" id="KW-1185">Reference proteome</keyword>
<feature type="domain" description="HTH cro/C1-type" evidence="1">
    <location>
        <begin position="38"/>
        <end position="96"/>
    </location>
</feature>
<dbReference type="PROSITE" id="PS50943">
    <property type="entry name" value="HTH_CROC1"/>
    <property type="match status" value="1"/>
</dbReference>
<evidence type="ECO:0000313" key="2">
    <source>
        <dbReference type="EMBL" id="PHN03572.1"/>
    </source>
</evidence>
<name>A0A2D0N4V8_FLAN2</name>
<accession>A0A2D0N4V8</accession>
<dbReference type="Gene3D" id="1.10.260.40">
    <property type="entry name" value="lambda repressor-like DNA-binding domains"/>
    <property type="match status" value="1"/>
</dbReference>
<dbReference type="InterPro" id="IPR001387">
    <property type="entry name" value="Cro/C1-type_HTH"/>
</dbReference>